<keyword evidence="3" id="KW-1185">Reference proteome</keyword>
<sequence length="453" mass="52136">MALRNSLIRALAAISIIYSFSTPVLAEGEKQQVLEPGLDGTLNHIKYEAASTPPSEATISRAIERDYYKQKYMNTITDEGVDSLDQSSKRYWLLWCMYGFERHGIRYQNEIKKWAVRYAGISEKHRKIVKSSSDYEKIYDTVHDLWGINGQIAKDVVTHALAYYSIPRDELDRFILVQEYNENWDNQERVNEAIQHVVRDWATEGQHERATAMKTLTDMLTTHFPSRSVSQPARVLVPGAGLGRLAHEIAELGGFSVTANEWSAYMRLAYRYVTSLRKKESETNHPFLDWWSYQPSRTEMTRPVLFPDSVVPSSGPQEVVMVEGDWTVEFANDTAVYDAVVTFFFMDTATNMLDYMDTLSRVLKPGGMWINLGPLLYHDAAVEFSLEDWMDVAEKGYGFEFVDVPEEWGPLTLKSKKARNRDIGYMYHKESLRRNIYNAQLFAAVKKETDLDE</sequence>
<evidence type="ECO:0000313" key="2">
    <source>
        <dbReference type="EMBL" id="KAF2673591.1"/>
    </source>
</evidence>
<proteinExistence type="predicted"/>
<dbReference type="Pfam" id="PF07942">
    <property type="entry name" value="CARME"/>
    <property type="match status" value="1"/>
</dbReference>
<dbReference type="InterPro" id="IPR029063">
    <property type="entry name" value="SAM-dependent_MTases_sf"/>
</dbReference>
<dbReference type="CDD" id="cd02440">
    <property type="entry name" value="AdoMet_MTases"/>
    <property type="match status" value="1"/>
</dbReference>
<dbReference type="SMART" id="SM01296">
    <property type="entry name" value="N2227"/>
    <property type="match status" value="1"/>
</dbReference>
<dbReference type="Gene3D" id="3.40.50.150">
    <property type="entry name" value="Vaccinia Virus protein VP39"/>
    <property type="match status" value="1"/>
</dbReference>
<evidence type="ECO:0000313" key="3">
    <source>
        <dbReference type="Proteomes" id="UP000799302"/>
    </source>
</evidence>
<protein>
    <submittedName>
        <fullName evidence="2">N2227-domain-containing protein</fullName>
    </submittedName>
</protein>
<evidence type="ECO:0000256" key="1">
    <source>
        <dbReference type="SAM" id="SignalP"/>
    </source>
</evidence>
<dbReference type="InterPro" id="IPR012901">
    <property type="entry name" value="CARME"/>
</dbReference>
<keyword evidence="1" id="KW-0732">Signal</keyword>
<organism evidence="2 3">
    <name type="scientific">Microthyrium microscopicum</name>
    <dbReference type="NCBI Taxonomy" id="703497"/>
    <lineage>
        <taxon>Eukaryota</taxon>
        <taxon>Fungi</taxon>
        <taxon>Dikarya</taxon>
        <taxon>Ascomycota</taxon>
        <taxon>Pezizomycotina</taxon>
        <taxon>Dothideomycetes</taxon>
        <taxon>Dothideomycetes incertae sedis</taxon>
        <taxon>Microthyriales</taxon>
        <taxon>Microthyriaceae</taxon>
        <taxon>Microthyrium</taxon>
    </lineage>
</organism>
<dbReference type="SUPFAM" id="SSF53335">
    <property type="entry name" value="S-adenosyl-L-methionine-dependent methyltransferases"/>
    <property type="match status" value="1"/>
</dbReference>
<feature type="chain" id="PRO_5025457971" evidence="1">
    <location>
        <begin position="27"/>
        <end position="453"/>
    </location>
</feature>
<feature type="signal peptide" evidence="1">
    <location>
        <begin position="1"/>
        <end position="26"/>
    </location>
</feature>
<dbReference type="Proteomes" id="UP000799302">
    <property type="component" value="Unassembled WGS sequence"/>
</dbReference>
<dbReference type="GO" id="GO:0008757">
    <property type="term" value="F:S-adenosylmethionine-dependent methyltransferase activity"/>
    <property type="evidence" value="ECO:0007669"/>
    <property type="project" value="InterPro"/>
</dbReference>
<name>A0A6A6UQ87_9PEZI</name>
<gene>
    <name evidence="2" type="ORF">BT63DRAFT_476087</name>
</gene>
<dbReference type="OrthoDB" id="978at2759"/>
<dbReference type="AlphaFoldDB" id="A0A6A6UQ87"/>
<reference evidence="2" key="1">
    <citation type="journal article" date="2020" name="Stud. Mycol.">
        <title>101 Dothideomycetes genomes: a test case for predicting lifestyles and emergence of pathogens.</title>
        <authorList>
            <person name="Haridas S."/>
            <person name="Albert R."/>
            <person name="Binder M."/>
            <person name="Bloem J."/>
            <person name="Labutti K."/>
            <person name="Salamov A."/>
            <person name="Andreopoulos B."/>
            <person name="Baker S."/>
            <person name="Barry K."/>
            <person name="Bills G."/>
            <person name="Bluhm B."/>
            <person name="Cannon C."/>
            <person name="Castanera R."/>
            <person name="Culley D."/>
            <person name="Daum C."/>
            <person name="Ezra D."/>
            <person name="Gonzalez J."/>
            <person name="Henrissat B."/>
            <person name="Kuo A."/>
            <person name="Liang C."/>
            <person name="Lipzen A."/>
            <person name="Lutzoni F."/>
            <person name="Magnuson J."/>
            <person name="Mondo S."/>
            <person name="Nolan M."/>
            <person name="Ohm R."/>
            <person name="Pangilinan J."/>
            <person name="Park H.-J."/>
            <person name="Ramirez L."/>
            <person name="Alfaro M."/>
            <person name="Sun H."/>
            <person name="Tritt A."/>
            <person name="Yoshinaga Y."/>
            <person name="Zwiers L.-H."/>
            <person name="Turgeon B."/>
            <person name="Goodwin S."/>
            <person name="Spatafora J."/>
            <person name="Crous P."/>
            <person name="Grigoriev I."/>
        </authorList>
    </citation>
    <scope>NUCLEOTIDE SEQUENCE</scope>
    <source>
        <strain evidence="2">CBS 115976</strain>
    </source>
</reference>
<dbReference type="PANTHER" id="PTHR12303:SF13">
    <property type="match status" value="1"/>
</dbReference>
<dbReference type="EMBL" id="MU004231">
    <property type="protein sequence ID" value="KAF2673591.1"/>
    <property type="molecule type" value="Genomic_DNA"/>
</dbReference>
<accession>A0A6A6UQ87</accession>
<dbReference type="PANTHER" id="PTHR12303">
    <property type="entry name" value="CARNOSINE N-METHYLTRANSFERASE"/>
    <property type="match status" value="1"/>
</dbReference>